<feature type="transmembrane region" description="Helical" evidence="2">
    <location>
        <begin position="181"/>
        <end position="205"/>
    </location>
</feature>
<evidence type="ECO:0000256" key="1">
    <source>
        <dbReference type="SAM" id="MobiDB-lite"/>
    </source>
</evidence>
<feature type="compositionally biased region" description="Basic and acidic residues" evidence="1">
    <location>
        <begin position="571"/>
        <end position="583"/>
    </location>
</feature>
<sequence length="583" mass="64795">MEPPTGFYAIWSFVRFLPFFIGLLLLGHIKGAICCPMVCLIVTIGNSAIIYSLWPIHCFWTYYCVVRSKKLGPSLKFVTCTFLLPLGLISWPVVVVVGSVIGGAAYGFFAPIFATFEAVEGGKGNKLFHCFTDGTWTTILKTFDIVKDVKNEFYDTYFLVMDDLLQPKLPDGKYYEIRLRYFPAAVVAAVLGIIVDMLAISVVAICKGPYMLFKGWSRLFHDLIGREGPFLETVCVPFAGLAIILWPLAVVGAVLASVLASFFLGAYAGLVVYQESSFLFGLGYIVAAVSLYDEYSNDVFDLKLGSCFPRPGYRKNGESELKPLSKAPSRSNSLSKTKSLTKTLSRAISLKNNIGEFKTFELLSGLFKECHQLGESLISQGLIKHEDIQEGKFNKGGRVIRIGLPAYCLLQALLRSAKADSTGILISDDTELTTSNRPQEQFFKWFLDPLLIIKEQIKAENLSVSEEDYLGKLVLFNGDSNRVKDSLIGPIPESDRKRAELGALARRLQGITKYITRFPTYKRQFDVILNTLSDELAEKHGASKIIRSKSAFPRIINLKSFKGETSNDSSQESHTRDLEISSS</sequence>
<evidence type="ECO:0000313" key="4">
    <source>
        <dbReference type="Proteomes" id="UP001603857"/>
    </source>
</evidence>
<keyword evidence="4" id="KW-1185">Reference proteome</keyword>
<accession>A0ABD1MHM1</accession>
<feature type="transmembrane region" description="Helical" evidence="2">
    <location>
        <begin position="276"/>
        <end position="292"/>
    </location>
</feature>
<keyword evidence="2" id="KW-0812">Transmembrane</keyword>
<dbReference type="InterPro" id="IPR040229">
    <property type="entry name" value="At3g27390-like"/>
</dbReference>
<feature type="transmembrane region" description="Helical" evidence="2">
    <location>
        <begin position="238"/>
        <end position="264"/>
    </location>
</feature>
<comment type="caution">
    <text evidence="3">The sequence shown here is derived from an EMBL/GenBank/DDBJ whole genome shotgun (WGS) entry which is preliminary data.</text>
</comment>
<reference evidence="3 4" key="1">
    <citation type="submission" date="2024-08" db="EMBL/GenBank/DDBJ databases">
        <title>Insights into the chromosomal genome structure of Flemingia macrophylla.</title>
        <authorList>
            <person name="Ding Y."/>
            <person name="Zhao Y."/>
            <person name="Bi W."/>
            <person name="Wu M."/>
            <person name="Zhao G."/>
            <person name="Gong Y."/>
            <person name="Li W."/>
            <person name="Zhang P."/>
        </authorList>
    </citation>
    <scope>NUCLEOTIDE SEQUENCE [LARGE SCALE GENOMIC DNA]</scope>
    <source>
        <strain evidence="3">DYQJB</strain>
        <tissue evidence="3">Leaf</tissue>
    </source>
</reference>
<feature type="transmembrane region" description="Helical" evidence="2">
    <location>
        <begin position="38"/>
        <end position="62"/>
    </location>
</feature>
<protein>
    <submittedName>
        <fullName evidence="3">Uncharacterized protein</fullName>
    </submittedName>
</protein>
<feature type="transmembrane region" description="Helical" evidence="2">
    <location>
        <begin position="82"/>
        <end position="109"/>
    </location>
</feature>
<proteinExistence type="predicted"/>
<feature type="region of interest" description="Disordered" evidence="1">
    <location>
        <begin position="317"/>
        <end position="338"/>
    </location>
</feature>
<organism evidence="3 4">
    <name type="scientific">Flemingia macrophylla</name>
    <dbReference type="NCBI Taxonomy" id="520843"/>
    <lineage>
        <taxon>Eukaryota</taxon>
        <taxon>Viridiplantae</taxon>
        <taxon>Streptophyta</taxon>
        <taxon>Embryophyta</taxon>
        <taxon>Tracheophyta</taxon>
        <taxon>Spermatophyta</taxon>
        <taxon>Magnoliopsida</taxon>
        <taxon>eudicotyledons</taxon>
        <taxon>Gunneridae</taxon>
        <taxon>Pentapetalae</taxon>
        <taxon>rosids</taxon>
        <taxon>fabids</taxon>
        <taxon>Fabales</taxon>
        <taxon>Fabaceae</taxon>
        <taxon>Papilionoideae</taxon>
        <taxon>50 kb inversion clade</taxon>
        <taxon>NPAAA clade</taxon>
        <taxon>indigoferoid/millettioid clade</taxon>
        <taxon>Phaseoleae</taxon>
        <taxon>Flemingia</taxon>
    </lineage>
</organism>
<evidence type="ECO:0000256" key="2">
    <source>
        <dbReference type="SAM" id="Phobius"/>
    </source>
</evidence>
<evidence type="ECO:0000313" key="3">
    <source>
        <dbReference type="EMBL" id="KAL2335236.1"/>
    </source>
</evidence>
<dbReference type="PANTHER" id="PTHR31133">
    <property type="entry name" value="MEMBRANE PROTEIN"/>
    <property type="match status" value="1"/>
</dbReference>
<gene>
    <name evidence="3" type="ORF">Fmac_016449</name>
</gene>
<dbReference type="PANTHER" id="PTHR31133:SF3">
    <property type="entry name" value="TRANSMEMBRANE PROTEIN"/>
    <property type="match status" value="1"/>
</dbReference>
<dbReference type="Proteomes" id="UP001603857">
    <property type="component" value="Unassembled WGS sequence"/>
</dbReference>
<feature type="transmembrane region" description="Helical" evidence="2">
    <location>
        <begin position="6"/>
        <end position="26"/>
    </location>
</feature>
<dbReference type="EMBL" id="JBGMDY010000005">
    <property type="protein sequence ID" value="KAL2335236.1"/>
    <property type="molecule type" value="Genomic_DNA"/>
</dbReference>
<name>A0ABD1MHM1_9FABA</name>
<feature type="region of interest" description="Disordered" evidence="1">
    <location>
        <begin position="563"/>
        <end position="583"/>
    </location>
</feature>
<keyword evidence="2" id="KW-0472">Membrane</keyword>
<keyword evidence="2" id="KW-1133">Transmembrane helix</keyword>
<dbReference type="AlphaFoldDB" id="A0ABD1MHM1"/>